<dbReference type="EMBL" id="CP162511">
    <property type="protein sequence ID" value="XDI04015.1"/>
    <property type="molecule type" value="Genomic_DNA"/>
</dbReference>
<dbReference type="InterPro" id="IPR025447">
    <property type="entry name" value="DUF4192"/>
</dbReference>
<feature type="region of interest" description="Disordered" evidence="1">
    <location>
        <begin position="1"/>
        <end position="27"/>
    </location>
</feature>
<dbReference type="AlphaFoldDB" id="A0AB39BBZ0"/>
<name>A0AB39BBZ0_9MICO</name>
<organism evidence="2">
    <name type="scientific">Herbiconiux sp. A18JL235</name>
    <dbReference type="NCBI Taxonomy" id="3152363"/>
    <lineage>
        <taxon>Bacteria</taxon>
        <taxon>Bacillati</taxon>
        <taxon>Actinomycetota</taxon>
        <taxon>Actinomycetes</taxon>
        <taxon>Micrococcales</taxon>
        <taxon>Microbacteriaceae</taxon>
        <taxon>Herbiconiux</taxon>
    </lineage>
</organism>
<dbReference type="Pfam" id="PF13830">
    <property type="entry name" value="DUF4192"/>
    <property type="match status" value="2"/>
</dbReference>
<reference evidence="2" key="1">
    <citation type="submission" date="2024-05" db="EMBL/GenBank/DDBJ databases">
        <title>Herbiconiux sp. A18JL235.</title>
        <authorList>
            <person name="Zhang G."/>
        </authorList>
    </citation>
    <scope>NUCLEOTIDE SEQUENCE</scope>
    <source>
        <strain evidence="2">A18JL235</strain>
    </source>
</reference>
<feature type="compositionally biased region" description="Pro residues" evidence="1">
    <location>
        <begin position="8"/>
        <end position="25"/>
    </location>
</feature>
<protein>
    <submittedName>
        <fullName evidence="2">DUF4192 family protein</fullName>
    </submittedName>
</protein>
<dbReference type="RefSeq" id="WP_368496428.1">
    <property type="nucleotide sequence ID" value="NZ_CP162511.1"/>
</dbReference>
<evidence type="ECO:0000256" key="1">
    <source>
        <dbReference type="SAM" id="MobiDB-lite"/>
    </source>
</evidence>
<accession>A0AB39BBZ0</accession>
<gene>
    <name evidence="2" type="ORF">ABFY20_11730</name>
</gene>
<proteinExistence type="predicted"/>
<evidence type="ECO:0000313" key="2">
    <source>
        <dbReference type="EMBL" id="XDI04015.1"/>
    </source>
</evidence>
<sequence length="365" mass="38334">MTVLASPQPRPPAPAHEPPSLLPSPPRRREAMADVAAVLGYLPENSLVLRLRRGPRPVAIIRVDLPGAGQAEGFARTIVALADRVRKVVVVDILVFGRAPLVAAAVARALIDSGYPIGLSLCLADDEGGGPSQRESVGDPHHGKFVPLERLTDARRAGASTVVRRVDELREIARHSSGGSDAAASDPLVALRAWRGAFRGSRCAPSEARRVVLACTLRSASVRDCVLVQSAWGFDAARAVLAESLREPAVGVHDEPGGHLARYLGMRRLAGAAGATGAGTGGELEAPPPWRVRRAVEVLRSVAEVSPGELAAAPLGILAWLEWGRGRGTAAGAYLDLARAADPGNRLALGLIALVDHGIMPEWLH</sequence>